<comment type="similarity">
    <text evidence="1 5 6">Belongs to the peptidase S8 family.</text>
</comment>
<keyword evidence="2 5" id="KW-0645">Protease</keyword>
<dbReference type="PANTHER" id="PTHR43806">
    <property type="entry name" value="PEPTIDASE S8"/>
    <property type="match status" value="1"/>
</dbReference>
<keyword evidence="4 5" id="KW-0720">Serine protease</keyword>
<dbReference type="SUPFAM" id="SSF54897">
    <property type="entry name" value="Protease propeptides/inhibitors"/>
    <property type="match status" value="1"/>
</dbReference>
<feature type="domain" description="Inhibitor I9" evidence="10">
    <location>
        <begin position="72"/>
        <end position="118"/>
    </location>
</feature>
<evidence type="ECO:0000256" key="6">
    <source>
        <dbReference type="RuleBase" id="RU003355"/>
    </source>
</evidence>
<evidence type="ECO:0000256" key="1">
    <source>
        <dbReference type="ARBA" id="ARBA00011073"/>
    </source>
</evidence>
<evidence type="ECO:0000313" key="12">
    <source>
        <dbReference type="Proteomes" id="UP001056374"/>
    </source>
</evidence>
<dbReference type="PROSITE" id="PS00137">
    <property type="entry name" value="SUBTILASE_HIS"/>
    <property type="match status" value="1"/>
</dbReference>
<evidence type="ECO:0000256" key="4">
    <source>
        <dbReference type="ARBA" id="ARBA00022825"/>
    </source>
</evidence>
<accession>A0ABY4Z3Y8</accession>
<feature type="chain" id="PRO_5046054021" evidence="8">
    <location>
        <begin position="34"/>
        <end position="461"/>
    </location>
</feature>
<evidence type="ECO:0000313" key="11">
    <source>
        <dbReference type="EMBL" id="USQ83567.1"/>
    </source>
</evidence>
<dbReference type="RefSeq" id="WP_252546668.1">
    <property type="nucleotide sequence ID" value="NZ_CP099468.1"/>
</dbReference>
<keyword evidence="12" id="KW-1185">Reference proteome</keyword>
<feature type="region of interest" description="Disordered" evidence="7">
    <location>
        <begin position="145"/>
        <end position="180"/>
    </location>
</feature>
<dbReference type="InterPro" id="IPR034193">
    <property type="entry name" value="PCSK9_ProteinaseK-like"/>
</dbReference>
<dbReference type="InterPro" id="IPR023827">
    <property type="entry name" value="Peptidase_S8_Asp-AS"/>
</dbReference>
<dbReference type="Pfam" id="PF05922">
    <property type="entry name" value="Inhibitor_I9"/>
    <property type="match status" value="1"/>
</dbReference>
<keyword evidence="8" id="KW-0732">Signal</keyword>
<dbReference type="PROSITE" id="PS51892">
    <property type="entry name" value="SUBTILASE"/>
    <property type="match status" value="1"/>
</dbReference>
<dbReference type="InterPro" id="IPR037045">
    <property type="entry name" value="S8pro/Inhibitor_I9_sf"/>
</dbReference>
<dbReference type="InterPro" id="IPR010259">
    <property type="entry name" value="S8pro/Inhibitor_I9"/>
</dbReference>
<feature type="signal peptide" evidence="8">
    <location>
        <begin position="1"/>
        <end position="33"/>
    </location>
</feature>
<evidence type="ECO:0000256" key="2">
    <source>
        <dbReference type="ARBA" id="ARBA00022670"/>
    </source>
</evidence>
<evidence type="ECO:0000256" key="8">
    <source>
        <dbReference type="SAM" id="SignalP"/>
    </source>
</evidence>
<dbReference type="InterPro" id="IPR023193">
    <property type="entry name" value="EPSP_synthase_CS"/>
</dbReference>
<reference evidence="11" key="1">
    <citation type="submission" date="2022-06" db="EMBL/GenBank/DDBJ databases">
        <title>Complete genome sequence of soil microorganisms Streptomyces sp. Qhu-M197 isolated from Alpine meadows habitats on the Tibetan Plateau.</title>
        <authorList>
            <person name="Zhang B."/>
            <person name="Xiang X."/>
            <person name="Fan J."/>
        </authorList>
    </citation>
    <scope>NUCLEOTIDE SEQUENCE</scope>
    <source>
        <strain evidence="11">Qhu-M197</strain>
    </source>
</reference>
<evidence type="ECO:0000259" key="9">
    <source>
        <dbReference type="Pfam" id="PF00082"/>
    </source>
</evidence>
<dbReference type="Proteomes" id="UP001056374">
    <property type="component" value="Chromosome"/>
</dbReference>
<feature type="compositionally biased region" description="Low complexity" evidence="7">
    <location>
        <begin position="154"/>
        <end position="169"/>
    </location>
</feature>
<dbReference type="InterPro" id="IPR036852">
    <property type="entry name" value="Peptidase_S8/S53_dom_sf"/>
</dbReference>
<protein>
    <submittedName>
        <fullName evidence="11">S8 family peptidase</fullName>
    </submittedName>
</protein>
<dbReference type="InterPro" id="IPR022398">
    <property type="entry name" value="Peptidase_S8_His-AS"/>
</dbReference>
<evidence type="ECO:0000256" key="5">
    <source>
        <dbReference type="PROSITE-ProRule" id="PRU01240"/>
    </source>
</evidence>
<dbReference type="Gene3D" id="3.40.50.200">
    <property type="entry name" value="Peptidase S8/S53 domain"/>
    <property type="match status" value="1"/>
</dbReference>
<dbReference type="EMBL" id="CP099468">
    <property type="protein sequence ID" value="USQ83567.1"/>
    <property type="molecule type" value="Genomic_DNA"/>
</dbReference>
<dbReference type="InterPro" id="IPR023828">
    <property type="entry name" value="Peptidase_S8_Ser-AS"/>
</dbReference>
<proteinExistence type="inferred from homology"/>
<evidence type="ECO:0000259" key="10">
    <source>
        <dbReference type="Pfam" id="PF05922"/>
    </source>
</evidence>
<name>A0ABY4Z3Y8_9ACTN</name>
<dbReference type="PROSITE" id="PS00104">
    <property type="entry name" value="EPSP_SYNTHASE_1"/>
    <property type="match status" value="1"/>
</dbReference>
<evidence type="ECO:0000256" key="7">
    <source>
        <dbReference type="SAM" id="MobiDB-lite"/>
    </source>
</evidence>
<sequence>MARTRTRRLRRAGGLIAVATTLVFSAITPPAHAAPPEGTISGAGQPGTVDGSYLVTLREGVRAPAASRGIAARYGAGISHTYGTVLNGFAVEATPRQARRLAADPRVVSVVQDTRVALDATRHTARTHENATRHTARTREIATQHTTRTHENATQHTTRTQRITTQHTARTQKRPPSWGLDRLDQAGLPLDGGYTTPASSGAGVTVYVIDTGVRITHRDFGGRASYGWDFVGGDRGAGDGNGHGTHVAGTVAGTSAGVAKKAKVVSVRVLDAAGAGTTARVIAGIDWVTRHARKPAVANLSLGGPYNAQLDAAVRASIRAGVTYTVAAGNEGGAAALYSPADVKQAITVGATDRRDARAAYSNHGSALDLFAPGVSITSTAHTSDTGRATYSGTSMAAPHAAGAAALYLATRPKATPAQVERALVEGATDGKVSGRGPGSPDRLLRVPRPGELAHGQGRTL</sequence>
<dbReference type="PRINTS" id="PR00723">
    <property type="entry name" value="SUBTILISIN"/>
</dbReference>
<keyword evidence="3 5" id="KW-0378">Hydrolase</keyword>
<feature type="active site" description="Charge relay system" evidence="5">
    <location>
        <position position="243"/>
    </location>
</feature>
<gene>
    <name evidence="11" type="ORF">NFX46_07055</name>
</gene>
<dbReference type="InterPro" id="IPR000209">
    <property type="entry name" value="Peptidase_S8/S53_dom"/>
</dbReference>
<feature type="domain" description="Peptidase S8/S53" evidence="9">
    <location>
        <begin position="201"/>
        <end position="432"/>
    </location>
</feature>
<dbReference type="Pfam" id="PF00082">
    <property type="entry name" value="Peptidase_S8"/>
    <property type="match status" value="1"/>
</dbReference>
<evidence type="ECO:0000256" key="3">
    <source>
        <dbReference type="ARBA" id="ARBA00022801"/>
    </source>
</evidence>
<dbReference type="PROSITE" id="PS00138">
    <property type="entry name" value="SUBTILASE_SER"/>
    <property type="match status" value="1"/>
</dbReference>
<feature type="active site" description="Charge relay system" evidence="5">
    <location>
        <position position="395"/>
    </location>
</feature>
<organism evidence="11 12">
    <name type="scientific">Streptomyces phaeoluteigriseus</name>
    <dbReference type="NCBI Taxonomy" id="114686"/>
    <lineage>
        <taxon>Bacteria</taxon>
        <taxon>Bacillati</taxon>
        <taxon>Actinomycetota</taxon>
        <taxon>Actinomycetes</taxon>
        <taxon>Kitasatosporales</taxon>
        <taxon>Streptomycetaceae</taxon>
        <taxon>Streptomyces</taxon>
        <taxon>Streptomyces aurantiacus group</taxon>
    </lineage>
</organism>
<dbReference type="CDD" id="cd04077">
    <property type="entry name" value="Peptidases_S8_PCSK9_ProteinaseK_like"/>
    <property type="match status" value="1"/>
</dbReference>
<dbReference type="InterPro" id="IPR050131">
    <property type="entry name" value="Peptidase_S8_subtilisin-like"/>
</dbReference>
<feature type="active site" description="Charge relay system" evidence="5">
    <location>
        <position position="210"/>
    </location>
</feature>
<dbReference type="PANTHER" id="PTHR43806:SF11">
    <property type="entry name" value="CEREVISIN-RELATED"/>
    <property type="match status" value="1"/>
</dbReference>
<dbReference type="InterPro" id="IPR015500">
    <property type="entry name" value="Peptidase_S8_subtilisin-rel"/>
</dbReference>
<feature type="region of interest" description="Disordered" evidence="7">
    <location>
        <begin position="426"/>
        <end position="461"/>
    </location>
</feature>
<dbReference type="Gene3D" id="3.30.70.80">
    <property type="entry name" value="Peptidase S8 propeptide/proteinase inhibitor I9"/>
    <property type="match status" value="1"/>
</dbReference>
<dbReference type="PROSITE" id="PS00136">
    <property type="entry name" value="SUBTILASE_ASP"/>
    <property type="match status" value="1"/>
</dbReference>
<dbReference type="SUPFAM" id="SSF52743">
    <property type="entry name" value="Subtilisin-like"/>
    <property type="match status" value="1"/>
</dbReference>